<dbReference type="Pfam" id="PF07992">
    <property type="entry name" value="Pyr_redox_2"/>
    <property type="match status" value="1"/>
</dbReference>
<name>A0ABU1TGF6_9SPHI</name>
<dbReference type="InterPro" id="IPR023753">
    <property type="entry name" value="FAD/NAD-binding_dom"/>
</dbReference>
<reference evidence="4 5" key="1">
    <citation type="submission" date="2023-07" db="EMBL/GenBank/DDBJ databases">
        <title>Sorghum-associated microbial communities from plants grown in Nebraska, USA.</title>
        <authorList>
            <person name="Schachtman D."/>
        </authorList>
    </citation>
    <scope>NUCLEOTIDE SEQUENCE [LARGE SCALE GENOMIC DNA]</scope>
    <source>
        <strain evidence="4 5">3262</strain>
    </source>
</reference>
<evidence type="ECO:0000256" key="1">
    <source>
        <dbReference type="ARBA" id="ARBA00022630"/>
    </source>
</evidence>
<keyword evidence="5" id="KW-1185">Reference proteome</keyword>
<dbReference type="Proteomes" id="UP001247620">
    <property type="component" value="Unassembled WGS sequence"/>
</dbReference>
<dbReference type="EMBL" id="JAVDUU010000003">
    <property type="protein sequence ID" value="MDR6943891.1"/>
    <property type="molecule type" value="Genomic_DNA"/>
</dbReference>
<evidence type="ECO:0000313" key="5">
    <source>
        <dbReference type="Proteomes" id="UP001247620"/>
    </source>
</evidence>
<protein>
    <submittedName>
        <fullName evidence="4">Thioredoxin reductase (NADPH)</fullName>
        <ecNumber evidence="4">1.8.1.9</ecNumber>
    </submittedName>
</protein>
<keyword evidence="2 4" id="KW-0560">Oxidoreductase</keyword>
<dbReference type="PRINTS" id="PR00368">
    <property type="entry name" value="FADPNR"/>
</dbReference>
<dbReference type="PRINTS" id="PR00469">
    <property type="entry name" value="PNDRDTASEII"/>
</dbReference>
<organism evidence="4 5">
    <name type="scientific">Mucilaginibacter pocheonensis</name>
    <dbReference type="NCBI Taxonomy" id="398050"/>
    <lineage>
        <taxon>Bacteria</taxon>
        <taxon>Pseudomonadati</taxon>
        <taxon>Bacteroidota</taxon>
        <taxon>Sphingobacteriia</taxon>
        <taxon>Sphingobacteriales</taxon>
        <taxon>Sphingobacteriaceae</taxon>
        <taxon>Mucilaginibacter</taxon>
    </lineage>
</organism>
<dbReference type="RefSeq" id="WP_310098915.1">
    <property type="nucleotide sequence ID" value="NZ_JAVDUU010000003.1"/>
</dbReference>
<gene>
    <name evidence="4" type="ORF">J2W55_003744</name>
</gene>
<keyword evidence="1" id="KW-0285">Flavoprotein</keyword>
<accession>A0ABU1TGF6</accession>
<dbReference type="EC" id="1.8.1.9" evidence="4"/>
<dbReference type="PANTHER" id="PTHR48105">
    <property type="entry name" value="THIOREDOXIN REDUCTASE 1-RELATED-RELATED"/>
    <property type="match status" value="1"/>
</dbReference>
<dbReference type="SUPFAM" id="SSF51905">
    <property type="entry name" value="FAD/NAD(P)-binding domain"/>
    <property type="match status" value="1"/>
</dbReference>
<dbReference type="Gene3D" id="3.50.50.60">
    <property type="entry name" value="FAD/NAD(P)-binding domain"/>
    <property type="match status" value="2"/>
</dbReference>
<dbReference type="InterPro" id="IPR050097">
    <property type="entry name" value="Ferredoxin-NADP_redctase_2"/>
</dbReference>
<evidence type="ECO:0000256" key="2">
    <source>
        <dbReference type="ARBA" id="ARBA00023002"/>
    </source>
</evidence>
<dbReference type="InterPro" id="IPR036188">
    <property type="entry name" value="FAD/NAD-bd_sf"/>
</dbReference>
<feature type="domain" description="FAD/NAD(P)-binding" evidence="3">
    <location>
        <begin position="95"/>
        <end position="406"/>
    </location>
</feature>
<evidence type="ECO:0000313" key="4">
    <source>
        <dbReference type="EMBL" id="MDR6943891.1"/>
    </source>
</evidence>
<evidence type="ECO:0000259" key="3">
    <source>
        <dbReference type="Pfam" id="PF07992"/>
    </source>
</evidence>
<comment type="caution">
    <text evidence="4">The sequence shown here is derived from an EMBL/GenBank/DDBJ whole genome shotgun (WGS) entry which is preliminary data.</text>
</comment>
<sequence>MEANRAILEKVKVYGKQESRDAYVIRDFLNRSVVTFEWVPVSDVDTLRSNFSLNVPADCNLPIVELPGGKLLFDPTIEDIAFNLGWISKPKQKEYDVSIFGAGPAGLSAAVYAASEGLRTVLVEREAIGGQAGTSSRIENYLGFPGGIAGADLAERARQQAVKFGAEILHIRKGIKAQFIDGKLHVDLTDGSKIIAKTNISATGVQYNRLELPHEDKFIDLGIYYGAGSSEAVLCANEHVFVVGGGNSAGQAALNFSGYAKKVTMVIRGKDLAATLSDYLLKRILKTNNIEVLYNATITALSGETILNEITVTDTVKQTATNYSTRLVFVCIGGTPNTDWAKDTAIVRDDAGYLVTGTDLYKPPFLSRWKSAFTPAFLETSVPGCFAAGDVRHNSVKRVASAVGEGAMAVTFVHRYLTEKHA</sequence>
<proteinExistence type="predicted"/>
<dbReference type="GO" id="GO:0004791">
    <property type="term" value="F:thioredoxin-disulfide reductase (NADPH) activity"/>
    <property type="evidence" value="ECO:0007669"/>
    <property type="project" value="UniProtKB-EC"/>
</dbReference>